<comment type="caution">
    <text evidence="2">The sequence shown here is derived from an EMBL/GenBank/DDBJ whole genome shotgun (WGS) entry which is preliminary data.</text>
</comment>
<protein>
    <submittedName>
        <fullName evidence="2">Uncharacterized protein</fullName>
    </submittedName>
</protein>
<dbReference type="EMBL" id="JBBYHT010000001">
    <property type="protein sequence ID" value="MEL1247181.1"/>
    <property type="molecule type" value="Genomic_DNA"/>
</dbReference>
<feature type="transmembrane region" description="Helical" evidence="1">
    <location>
        <begin position="193"/>
        <end position="212"/>
    </location>
</feature>
<evidence type="ECO:0000313" key="2">
    <source>
        <dbReference type="EMBL" id="MEL1247181.1"/>
    </source>
</evidence>
<feature type="transmembrane region" description="Helical" evidence="1">
    <location>
        <begin position="314"/>
        <end position="333"/>
    </location>
</feature>
<keyword evidence="1" id="KW-0472">Membrane</keyword>
<keyword evidence="3" id="KW-1185">Reference proteome</keyword>
<gene>
    <name evidence="2" type="ORF">AAEO58_03915</name>
</gene>
<dbReference type="RefSeq" id="WP_341682076.1">
    <property type="nucleotide sequence ID" value="NZ_JBBYHT010000001.1"/>
</dbReference>
<evidence type="ECO:0000313" key="3">
    <source>
        <dbReference type="Proteomes" id="UP001393056"/>
    </source>
</evidence>
<feature type="transmembrane region" description="Helical" evidence="1">
    <location>
        <begin position="21"/>
        <end position="44"/>
    </location>
</feature>
<feature type="transmembrane region" description="Helical" evidence="1">
    <location>
        <begin position="109"/>
        <end position="126"/>
    </location>
</feature>
<feature type="transmembrane region" description="Helical" evidence="1">
    <location>
        <begin position="232"/>
        <end position="253"/>
    </location>
</feature>
<dbReference type="Proteomes" id="UP001393056">
    <property type="component" value="Unassembled WGS sequence"/>
</dbReference>
<reference evidence="2 3" key="1">
    <citation type="submission" date="2024-04" db="EMBL/GenBank/DDBJ databases">
        <title>Flavobacterium sp. DGU41 16S ribosomal RNA gene Genome sequencing and assembly.</title>
        <authorList>
            <person name="Park S."/>
        </authorList>
    </citation>
    <scope>NUCLEOTIDE SEQUENCE [LARGE SCALE GENOMIC DNA]</scope>
    <source>
        <strain evidence="2 3">DGU41</strain>
    </source>
</reference>
<name>A0ABU9I4L4_9FLAO</name>
<evidence type="ECO:0000256" key="1">
    <source>
        <dbReference type="SAM" id="Phobius"/>
    </source>
</evidence>
<feature type="transmembrane region" description="Helical" evidence="1">
    <location>
        <begin position="50"/>
        <end position="70"/>
    </location>
</feature>
<feature type="transmembrane region" description="Helical" evidence="1">
    <location>
        <begin position="162"/>
        <end position="184"/>
    </location>
</feature>
<proteinExistence type="predicted"/>
<feature type="transmembrane region" description="Helical" evidence="1">
    <location>
        <begin position="288"/>
        <end position="308"/>
    </location>
</feature>
<sequence>MKLSLKKRTSVKSKRKSAGINLMPFFVWVSIFASAFTLFIVYKITVSERSFFSISLFALLSGVIIESYRISKDWKIVFFKFIGAYVFSFIAFLPKKNEVNYNIESHIEFWLQTIVIIYVVISAIFYKEKIVQKLTEGITLLLSLSLIYWVLDYGFINIDFIVVKILLIVGLLFAVYSISHSLFYMPLSRTSRLVLSIWSSIVVFAFALDNIFRVFTNKNIEDSEYFAEGLHIGIQYFLLGISAIYILQNYFFLTDLLPSKNGNYKKDLFHAKSEHIKRFSDSQVSRKNSLICILYCTCLYFFNGYYDLLPRHTMIWLVIFSFPVFVGLFNYIMSRSKVDSISQ</sequence>
<feature type="transmembrane region" description="Helical" evidence="1">
    <location>
        <begin position="138"/>
        <end position="156"/>
    </location>
</feature>
<organism evidence="2 3">
    <name type="scientific">Flavobacterium helocola</name>
    <dbReference type="NCBI Taxonomy" id="3139139"/>
    <lineage>
        <taxon>Bacteria</taxon>
        <taxon>Pseudomonadati</taxon>
        <taxon>Bacteroidota</taxon>
        <taxon>Flavobacteriia</taxon>
        <taxon>Flavobacteriales</taxon>
        <taxon>Flavobacteriaceae</taxon>
        <taxon>Flavobacterium</taxon>
    </lineage>
</organism>
<keyword evidence="1" id="KW-0812">Transmembrane</keyword>
<accession>A0ABU9I4L4</accession>
<keyword evidence="1" id="KW-1133">Transmembrane helix</keyword>
<feature type="transmembrane region" description="Helical" evidence="1">
    <location>
        <begin position="77"/>
        <end position="94"/>
    </location>
</feature>